<gene>
    <name evidence="1" type="ORF">UAU_01037</name>
</gene>
<dbReference type="OrthoDB" id="2863311at2"/>
<keyword evidence="2" id="KW-1185">Reference proteome</keyword>
<dbReference type="PATRIC" id="fig|1158607.3.peg.1040"/>
<dbReference type="Proteomes" id="UP000013782">
    <property type="component" value="Unassembled WGS sequence"/>
</dbReference>
<dbReference type="eggNOG" id="ENOG5031SE1">
    <property type="taxonomic scope" value="Bacteria"/>
</dbReference>
<dbReference type="AlphaFoldDB" id="R2SUA8"/>
<evidence type="ECO:0008006" key="3">
    <source>
        <dbReference type="Google" id="ProtNLM"/>
    </source>
</evidence>
<proteinExistence type="predicted"/>
<dbReference type="HOGENOM" id="CLU_118921_0_0_9"/>
<dbReference type="EMBL" id="AJAQ01000008">
    <property type="protein sequence ID" value="EOH96386.1"/>
    <property type="molecule type" value="Genomic_DNA"/>
</dbReference>
<evidence type="ECO:0000313" key="2">
    <source>
        <dbReference type="Proteomes" id="UP000013782"/>
    </source>
</evidence>
<accession>R2SUA8</accession>
<comment type="caution">
    <text evidence="1">The sequence shown here is derived from an EMBL/GenBank/DDBJ whole genome shotgun (WGS) entry which is preliminary data.</text>
</comment>
<organism evidence="1 2">
    <name type="scientific">Enterococcus pallens ATCC BAA-351</name>
    <dbReference type="NCBI Taxonomy" id="1158607"/>
    <lineage>
        <taxon>Bacteria</taxon>
        <taxon>Bacillati</taxon>
        <taxon>Bacillota</taxon>
        <taxon>Bacilli</taxon>
        <taxon>Lactobacillales</taxon>
        <taxon>Enterococcaceae</taxon>
        <taxon>Enterococcus</taxon>
    </lineage>
</organism>
<sequence length="191" mass="21190">MPTKIETFYPVDINNVAAKFKNGAQAIAFGCTGVLSGETEMRVIAAKCGGVTLEEVSKPVRMTVTITAYVKMEVYRRFFGLSNDGLKPGVYSYGLGSKGEEFTLTADVIDEFKDLTKVVAFPKTISATGLTFTIDKSQDEVAMMELQCTAMPDSAAQFYYEGFADEIDDEEILKDWRTNFNYDLVKKEETP</sequence>
<protein>
    <recommendedName>
        <fullName evidence="3">Phage tail protein</fullName>
    </recommendedName>
</protein>
<dbReference type="STRING" id="160454.RV10_GL002551"/>
<reference evidence="1 2" key="1">
    <citation type="submission" date="2013-02" db="EMBL/GenBank/DDBJ databases">
        <title>The Genome Sequence of Enterococcus pallens BAA-351.</title>
        <authorList>
            <consortium name="The Broad Institute Genome Sequencing Platform"/>
            <consortium name="The Broad Institute Genome Sequencing Center for Infectious Disease"/>
            <person name="Earl A.M."/>
            <person name="Gilmore M.S."/>
            <person name="Lebreton F."/>
            <person name="Walker B."/>
            <person name="Young S.K."/>
            <person name="Zeng Q."/>
            <person name="Gargeya S."/>
            <person name="Fitzgerald M."/>
            <person name="Haas B."/>
            <person name="Abouelleil A."/>
            <person name="Alvarado L."/>
            <person name="Arachchi H.M."/>
            <person name="Berlin A.M."/>
            <person name="Chapman S.B."/>
            <person name="Dewar J."/>
            <person name="Goldberg J."/>
            <person name="Griggs A."/>
            <person name="Gujja S."/>
            <person name="Hansen M."/>
            <person name="Howarth C."/>
            <person name="Imamovic A."/>
            <person name="Larimer J."/>
            <person name="McCowan C."/>
            <person name="Murphy C."/>
            <person name="Neiman D."/>
            <person name="Pearson M."/>
            <person name="Priest M."/>
            <person name="Roberts A."/>
            <person name="Saif S."/>
            <person name="Shea T."/>
            <person name="Sisk P."/>
            <person name="Sykes S."/>
            <person name="Wortman J."/>
            <person name="Nusbaum C."/>
            <person name="Birren B."/>
        </authorList>
    </citation>
    <scope>NUCLEOTIDE SEQUENCE [LARGE SCALE GENOMIC DNA]</scope>
    <source>
        <strain evidence="1 2">ATCC BAA-351</strain>
    </source>
</reference>
<dbReference type="RefSeq" id="WP_010756091.1">
    <property type="nucleotide sequence ID" value="NZ_ASWD01000007.1"/>
</dbReference>
<evidence type="ECO:0000313" key="1">
    <source>
        <dbReference type="EMBL" id="EOH96386.1"/>
    </source>
</evidence>
<name>R2SUA8_9ENTE</name>